<evidence type="ECO:0000313" key="3">
    <source>
        <dbReference type="Proteomes" id="UP000648257"/>
    </source>
</evidence>
<feature type="transmembrane region" description="Helical" evidence="1">
    <location>
        <begin position="394"/>
        <end position="419"/>
    </location>
</feature>
<sequence length="433" mass="47048">MANKILSYELAPSPATIFGCLLPAPWIGAVAGLLLAFGPAEGVPNRFAPLLLAVTHVLALGMLAPIMIGALFQLFPVVAGQAVPGAKKISPFVALASFGVSLSLTFGFLYGNRIAFILAMLMAILIYGAVVCALALAAWRMVLPTHHDASLLTLRWIALPLLMVLGLGVALAGGFAGAWEINLTAVLTRHVAWAGLGWVAALVSGIASTVVPMFWQSPKPSARWHQSVPVVLWLLLMLMTLFDSQDGIPYWTILLALVVMCLAAFAFKNVMKAKRRFDPAWTLWVACVLSWFSSAMLYLMLAVPHDYLPAFFIDASPWWIGVLGLVGGAVFPVNAMLGKIIPFLVFLHLRRQIPTPQRIPTMQEVILPQHLRLQARLVVVAFLSLLLVPVTPSIILPLAGCIFAASQMLIGALILRALFRYRHELKRVIFAKN</sequence>
<proteinExistence type="predicted"/>
<keyword evidence="3" id="KW-1185">Reference proteome</keyword>
<comment type="caution">
    <text evidence="2">The sequence shown here is derived from an EMBL/GenBank/DDBJ whole genome shotgun (WGS) entry which is preliminary data.</text>
</comment>
<feature type="transmembrane region" description="Helical" evidence="1">
    <location>
        <begin position="116"/>
        <end position="142"/>
    </location>
</feature>
<gene>
    <name evidence="2" type="ORF">H8K52_14370</name>
</gene>
<organism evidence="2 3">
    <name type="scientific">Undibacterium seohonense</name>
    <dbReference type="NCBI Taxonomy" id="1344950"/>
    <lineage>
        <taxon>Bacteria</taxon>
        <taxon>Pseudomonadati</taxon>
        <taxon>Pseudomonadota</taxon>
        <taxon>Betaproteobacteria</taxon>
        <taxon>Burkholderiales</taxon>
        <taxon>Oxalobacteraceae</taxon>
        <taxon>Undibacterium</taxon>
    </lineage>
</organism>
<keyword evidence="1" id="KW-1133">Transmembrane helix</keyword>
<dbReference type="RefSeq" id="WP_186923603.1">
    <property type="nucleotide sequence ID" value="NZ_JACOFW010000017.1"/>
</dbReference>
<dbReference type="Proteomes" id="UP000648257">
    <property type="component" value="Unassembled WGS sequence"/>
</dbReference>
<feature type="transmembrane region" description="Helical" evidence="1">
    <location>
        <begin position="248"/>
        <end position="267"/>
    </location>
</feature>
<feature type="transmembrane region" description="Helical" evidence="1">
    <location>
        <begin position="191"/>
        <end position="215"/>
    </location>
</feature>
<reference evidence="2 3" key="1">
    <citation type="submission" date="2020-08" db="EMBL/GenBank/DDBJ databases">
        <title>Novel species isolated from subtropical streams in China.</title>
        <authorList>
            <person name="Lu H."/>
        </authorList>
    </citation>
    <scope>NUCLEOTIDE SEQUENCE [LARGE SCALE GENOMIC DNA]</scope>
    <source>
        <strain evidence="2 3">KACC 16656</strain>
    </source>
</reference>
<dbReference type="EMBL" id="JACOFW010000017">
    <property type="protein sequence ID" value="MBC3808526.1"/>
    <property type="molecule type" value="Genomic_DNA"/>
</dbReference>
<feature type="transmembrane region" description="Helical" evidence="1">
    <location>
        <begin position="57"/>
        <end position="80"/>
    </location>
</feature>
<feature type="transmembrane region" description="Helical" evidence="1">
    <location>
        <begin position="92"/>
        <end position="110"/>
    </location>
</feature>
<dbReference type="PROSITE" id="PS51257">
    <property type="entry name" value="PROKAR_LIPOPROTEIN"/>
    <property type="match status" value="1"/>
</dbReference>
<feature type="transmembrane region" description="Helical" evidence="1">
    <location>
        <begin position="319"/>
        <end position="349"/>
    </location>
</feature>
<keyword evidence="1" id="KW-0812">Transmembrane</keyword>
<evidence type="ECO:0000313" key="2">
    <source>
        <dbReference type="EMBL" id="MBC3808526.1"/>
    </source>
</evidence>
<feature type="transmembrane region" description="Helical" evidence="1">
    <location>
        <begin position="370"/>
        <end position="388"/>
    </location>
</feature>
<feature type="transmembrane region" description="Helical" evidence="1">
    <location>
        <begin position="279"/>
        <end position="299"/>
    </location>
</feature>
<feature type="transmembrane region" description="Helical" evidence="1">
    <location>
        <begin position="12"/>
        <end position="37"/>
    </location>
</feature>
<evidence type="ECO:0008006" key="4">
    <source>
        <dbReference type="Google" id="ProtNLM"/>
    </source>
</evidence>
<protein>
    <recommendedName>
        <fullName evidence="4">Transmembrane protein</fullName>
    </recommendedName>
</protein>
<name>A0ABR6X6S1_9BURK</name>
<accession>A0ABR6X6S1</accession>
<evidence type="ECO:0000256" key="1">
    <source>
        <dbReference type="SAM" id="Phobius"/>
    </source>
</evidence>
<keyword evidence="1" id="KW-0472">Membrane</keyword>
<feature type="transmembrane region" description="Helical" evidence="1">
    <location>
        <begin position="154"/>
        <end position="179"/>
    </location>
</feature>